<keyword evidence="12 27" id="KW-0195">Cyclin</keyword>
<feature type="domain" description="Cyclin C-terminal" evidence="30">
    <location>
        <begin position="212"/>
        <end position="337"/>
    </location>
</feature>
<dbReference type="FunFam" id="1.10.287.370:FF:000008">
    <property type="entry name" value="unconventional prefoldin RPB5 interactor 1"/>
    <property type="match status" value="1"/>
</dbReference>
<comment type="caution">
    <text evidence="31">The sequence shown here is derived from an EMBL/GenBank/DDBJ whole genome shotgun (WGS) entry which is preliminary data.</text>
</comment>
<dbReference type="Pfam" id="PF02996">
    <property type="entry name" value="Prefoldin"/>
    <property type="match status" value="1"/>
</dbReference>
<dbReference type="EMBL" id="SCEB01000015">
    <property type="protein sequence ID" value="RXN01844.1"/>
    <property type="molecule type" value="Genomic_DNA"/>
</dbReference>
<evidence type="ECO:0000256" key="20">
    <source>
        <dbReference type="ARBA" id="ARBA00023329"/>
    </source>
</evidence>
<reference evidence="31 32" key="1">
    <citation type="submission" date="2019-01" db="EMBL/GenBank/DDBJ databases">
        <title>Draft Genome and Complete Hox-Cluster Characterization of the Sterlet Sturgeon (Acipenser ruthenus).</title>
        <authorList>
            <person name="Wei Q."/>
        </authorList>
    </citation>
    <scope>NUCLEOTIDE SEQUENCE [LARGE SCALE GENOMIC DNA]</scope>
    <source>
        <strain evidence="31">WHYD16114868_AA</strain>
        <tissue evidence="31">Blood</tissue>
    </source>
</reference>
<comment type="similarity">
    <text evidence="22">Belongs to the RNA polymerase II subunit 5-mediating protein family.</text>
</comment>
<evidence type="ECO:0000256" key="14">
    <source>
        <dbReference type="ARBA" id="ARBA00023159"/>
    </source>
</evidence>
<dbReference type="Gene3D" id="1.10.472.10">
    <property type="entry name" value="Cyclin-like"/>
    <property type="match status" value="2"/>
</dbReference>
<keyword evidence="16" id="KW-0539">Nucleus</keyword>
<evidence type="ECO:0000256" key="12">
    <source>
        <dbReference type="ARBA" id="ARBA00023127"/>
    </source>
</evidence>
<evidence type="ECO:0000313" key="32">
    <source>
        <dbReference type="Proteomes" id="UP000289886"/>
    </source>
</evidence>
<evidence type="ECO:0000256" key="9">
    <source>
        <dbReference type="ARBA" id="ARBA00022618"/>
    </source>
</evidence>
<evidence type="ECO:0000256" key="28">
    <source>
        <dbReference type="SAM" id="MobiDB-lite"/>
    </source>
</evidence>
<evidence type="ECO:0000256" key="26">
    <source>
        <dbReference type="ARBA" id="ARBA00082683"/>
    </source>
</evidence>
<evidence type="ECO:0000256" key="6">
    <source>
        <dbReference type="ARBA" id="ARBA00022490"/>
    </source>
</evidence>
<dbReference type="GO" id="GO:0005739">
    <property type="term" value="C:mitochondrion"/>
    <property type="evidence" value="ECO:0007669"/>
    <property type="project" value="UniProtKB-SubCell"/>
</dbReference>
<dbReference type="GO" id="GO:0051301">
    <property type="term" value="P:cell division"/>
    <property type="evidence" value="ECO:0007669"/>
    <property type="project" value="UniProtKB-KW"/>
</dbReference>
<dbReference type="InterPro" id="IPR036915">
    <property type="entry name" value="Cyclin-like_sf"/>
</dbReference>
<dbReference type="InterPro" id="IPR052255">
    <property type="entry name" value="RNA_pol_II_subunit5-mediator"/>
</dbReference>
<sequence length="802" mass="90987">MIGKITSLLLGDKMEEANECVDHEELLETEEGEWVIVNVQESCPVLQLEMGPLENLLIEHPSMSVYNMRGQSSDEEEEEEEEDADVPCVQTELKTTTKNEVTKESARSRKRKADVAIYLQDPDEEVAEMTKKKQYEIQDFFDRFMATQTDVVKTRLQLIGIASLFVAAKLEEIYPPKLYQFAYVTDGACTEDEILDMELIVMKELKWSLSPLTTLSWLNIYMQVAYLKENTETSKLLIPHYPQATFVQIAELLDLCVLDVGCLEYAYGVLAASALFHFSSLELVQKVSGFEWRDIEECVRWMVPFAMSIREVGSSGLKKFKGISPEDTHNIQTHSVLLEWLVVTGCQDQIQHWKKVQSDYEALQQRLSTLPDKLSYDIMVPFGPLAFMPGKLVHTNEVTVLLGDNWFAKCSAKQASNLVEHRKKHVKTALDDLYKVVKNFEARVGFTEDLEKQSSEKGDFVDIIEEVENEEILTKGKQRTAHKPYSRPKNQDVFECGEGDPKATSRILSEEELWARLDELETQEELLDQKDRISYSADTNGDDTTSSSSEEEKEHLSRNLPCLHGEEGWPPVTQEDSRLITCQANGNGQHHSDDEDDEGSCVPTIYFTHTVEPKRVRINTGKNTTLKFSERKEEAKRKRKNSNGNGHSVPGLTKIKTPADLYRLFVDVVNGELVPRKSILKSRSREDSMCSDTSESSDDRRGFCRNLSHDESTHSDTSEGVLQEEENFPSKPLPLPGVFEAFSGTVVEKDPTQPSLIPHLTIVSPALPTIPERKAEEVVPQVQKELCKKVSKFKAARMQQQI</sequence>
<evidence type="ECO:0000256" key="13">
    <source>
        <dbReference type="ARBA" id="ARBA00023128"/>
    </source>
</evidence>
<accession>A0A662Z191</accession>
<evidence type="ECO:0000256" key="25">
    <source>
        <dbReference type="ARBA" id="ARBA00078910"/>
    </source>
</evidence>
<keyword evidence="18" id="KW-0966">Cell projection</keyword>
<dbReference type="CDD" id="cd20581">
    <property type="entry name" value="CYCLIN_CCNE1_rpt2"/>
    <property type="match status" value="1"/>
</dbReference>
<evidence type="ECO:0000256" key="21">
    <source>
        <dbReference type="ARBA" id="ARBA00034306"/>
    </source>
</evidence>
<keyword evidence="11" id="KW-0805">Transcription regulation</keyword>
<dbReference type="PANTHER" id="PTHR15111">
    <property type="entry name" value="RNA POLYMERASE II SUBUNIT 5-MEDIATING PROTEIN NNX3"/>
    <property type="match status" value="1"/>
</dbReference>
<dbReference type="InterPro" id="IPR013763">
    <property type="entry name" value="Cyclin-like_dom"/>
</dbReference>
<evidence type="ECO:0000256" key="2">
    <source>
        <dbReference type="ARBA" id="ARBA00004279"/>
    </source>
</evidence>
<evidence type="ECO:0000256" key="4">
    <source>
        <dbReference type="ARBA" id="ARBA00004514"/>
    </source>
</evidence>
<dbReference type="FunFam" id="1.10.472.10:FF:000024">
    <property type="entry name" value="G1/S-specific cyclin-E1"/>
    <property type="match status" value="1"/>
</dbReference>
<evidence type="ECO:0000256" key="19">
    <source>
        <dbReference type="ARBA" id="ARBA00023306"/>
    </source>
</evidence>
<keyword evidence="10" id="KW-0072">Autophagy</keyword>
<dbReference type="Proteomes" id="UP000289886">
    <property type="component" value="Unassembled WGS sequence"/>
</dbReference>
<comment type="subunit">
    <text evidence="24">Homodimer. Component of the PAQosome complex which is responsible for the biogenesis of several protein complexes and which consists of R2TP complex members RUVBL1, RUVBL2, RPAP3 and PIH1D1, URI complex members PFDN2, PFDN6, PDRG1, UXT and URI1 as well as ASDURF, POLR2E and DNAAF10/WDR92. Interacts with POLR2E/RPB5, RUVBL2 and RUVBL1. Interacts with PFDN2, PFDN4 and STAP1; the interactions are phosphorylation-dependent and occur in a growth-dependent manner in the mitochondrion. Interacts with UXT. Interacts with PPP1CC; the interaction is phosphorylation-dependent and occurs in a growth factor-dependent manner. Interacts (via the middle C-terminal region) with GTF2F1 and GTF2F2. Interacts with DMAP1. Interacts with TSC1 and TSC2. Interacts with PRPF8 and EFTUD2 in a ZNHIT2-dependent manner.</text>
</comment>
<feature type="region of interest" description="Disordered" evidence="28">
    <location>
        <begin position="528"/>
        <end position="567"/>
    </location>
</feature>
<dbReference type="GO" id="GO:0003682">
    <property type="term" value="F:chromatin binding"/>
    <property type="evidence" value="ECO:0007669"/>
    <property type="project" value="TreeGrafter"/>
</dbReference>
<dbReference type="InterPro" id="IPR004127">
    <property type="entry name" value="Prefoldin_subunit_alpha"/>
</dbReference>
<comment type="function">
    <text evidence="23">Plays a central role in maintaining S6K1 signaling and BAD phosphorylation under normal growth conditions thereby protecting cells from potential deleterious effects of sustained S6K1 signaling. The URI1-PPP1CC complex acts as a central component of a negative feedback mechanism that counteracts excessive S6K1 survival signaling to BAD in response to growth factors. Mediates inhibition of PPP1CC phosphatase activity in mitochondria. Coordinates the regulation of nutrient-sensitive gene expression availability in a mTOR-dependent manner. Seems to be a scaffolding protein able to assemble a prefoldin-like complex that contains PFDs and proteins with roles in transcription and ubiquitination.</text>
</comment>
<feature type="region of interest" description="Disordered" evidence="28">
    <location>
        <begin position="629"/>
        <end position="653"/>
    </location>
</feature>
<dbReference type="AlphaFoldDB" id="A0A662Z191"/>
<evidence type="ECO:0000256" key="15">
    <source>
        <dbReference type="ARBA" id="ARBA00023163"/>
    </source>
</evidence>
<keyword evidence="17" id="KW-0650">Protein phosphatase inhibitor</keyword>
<dbReference type="SUPFAM" id="SSF47954">
    <property type="entry name" value="Cyclin-like"/>
    <property type="match status" value="2"/>
</dbReference>
<comment type="similarity">
    <text evidence="5">Belongs to the cyclin family. Cyclin E subfamily.</text>
</comment>
<evidence type="ECO:0000256" key="3">
    <source>
        <dbReference type="ARBA" id="ARBA00004419"/>
    </source>
</evidence>
<feature type="domain" description="Cyclin-like" evidence="29">
    <location>
        <begin position="124"/>
        <end position="203"/>
    </location>
</feature>
<feature type="compositionally biased region" description="Polar residues" evidence="28">
    <location>
        <begin position="536"/>
        <end position="545"/>
    </location>
</feature>
<dbReference type="Pfam" id="PF14839">
    <property type="entry name" value="DOR"/>
    <property type="match status" value="1"/>
</dbReference>
<dbReference type="SMART" id="SM00385">
    <property type="entry name" value="CYCLIN"/>
    <property type="match status" value="1"/>
</dbReference>
<keyword evidence="6" id="KW-0963">Cytoplasm</keyword>
<evidence type="ECO:0000256" key="7">
    <source>
        <dbReference type="ARBA" id="ARBA00022491"/>
    </source>
</evidence>
<keyword evidence="20" id="KW-0968">Cytoplasmic vesicle</keyword>
<protein>
    <recommendedName>
        <fullName evidence="26">Protein phosphatase 1 regulatory subunit 19</fullName>
    </recommendedName>
    <alternativeName>
        <fullName evidence="25">RNA polymerase II subunit 5-mediating protein</fullName>
    </alternativeName>
</protein>
<evidence type="ECO:0000256" key="22">
    <source>
        <dbReference type="ARBA" id="ARBA00038295"/>
    </source>
</evidence>
<dbReference type="Pfam" id="PF00134">
    <property type="entry name" value="Cyclin_N"/>
    <property type="match status" value="1"/>
</dbReference>
<keyword evidence="7" id="KW-0678">Repressor</keyword>
<dbReference type="GO" id="GO:0003714">
    <property type="term" value="F:transcription corepressor activity"/>
    <property type="evidence" value="ECO:0007669"/>
    <property type="project" value="TreeGrafter"/>
</dbReference>
<keyword evidence="14" id="KW-0010">Activator</keyword>
<evidence type="ECO:0000256" key="24">
    <source>
        <dbReference type="ARBA" id="ARBA00064379"/>
    </source>
</evidence>
<dbReference type="GO" id="GO:0006914">
    <property type="term" value="P:autophagy"/>
    <property type="evidence" value="ECO:0007669"/>
    <property type="project" value="UniProtKB-KW"/>
</dbReference>
<dbReference type="GO" id="GO:0000122">
    <property type="term" value="P:negative regulation of transcription by RNA polymerase II"/>
    <property type="evidence" value="ECO:0007669"/>
    <property type="project" value="TreeGrafter"/>
</dbReference>
<dbReference type="PANTHER" id="PTHR15111:SF0">
    <property type="entry name" value="UNCONVENTIONAL PREFOLDIN RPB5 INTERACTOR 1"/>
    <property type="match status" value="1"/>
</dbReference>
<evidence type="ECO:0000256" key="27">
    <source>
        <dbReference type="RuleBase" id="RU000383"/>
    </source>
</evidence>
<name>A0A662Z191_ACIRT</name>
<proteinExistence type="inferred from homology"/>
<dbReference type="GO" id="GO:0004864">
    <property type="term" value="F:protein phosphatase inhibitor activity"/>
    <property type="evidence" value="ECO:0007669"/>
    <property type="project" value="UniProtKB-KW"/>
</dbReference>
<keyword evidence="32" id="KW-1185">Reference proteome</keyword>
<dbReference type="GO" id="GO:0030425">
    <property type="term" value="C:dendrite"/>
    <property type="evidence" value="ECO:0007669"/>
    <property type="project" value="UniProtKB-SubCell"/>
</dbReference>
<evidence type="ECO:0000259" key="30">
    <source>
        <dbReference type="SMART" id="SM01332"/>
    </source>
</evidence>
<keyword evidence="13" id="KW-0496">Mitochondrion</keyword>
<dbReference type="GO" id="GO:0016604">
    <property type="term" value="C:nuclear body"/>
    <property type="evidence" value="ECO:0007669"/>
    <property type="project" value="UniProtKB-SubCell"/>
</dbReference>
<keyword evidence="8" id="KW-0597">Phosphoprotein</keyword>
<dbReference type="InterPro" id="IPR009053">
    <property type="entry name" value="Prefoldin"/>
</dbReference>
<dbReference type="InterPro" id="IPR006671">
    <property type="entry name" value="Cyclin_N"/>
</dbReference>
<dbReference type="SUPFAM" id="SSF46579">
    <property type="entry name" value="Prefoldin"/>
    <property type="match status" value="1"/>
</dbReference>
<feature type="compositionally biased region" description="Basic and acidic residues" evidence="28">
    <location>
        <begin position="697"/>
        <end position="717"/>
    </location>
</feature>
<organism evidence="31 32">
    <name type="scientific">Acipenser ruthenus</name>
    <name type="common">Sterlet sturgeon</name>
    <dbReference type="NCBI Taxonomy" id="7906"/>
    <lineage>
        <taxon>Eukaryota</taxon>
        <taxon>Metazoa</taxon>
        <taxon>Chordata</taxon>
        <taxon>Craniata</taxon>
        <taxon>Vertebrata</taxon>
        <taxon>Euteleostomi</taxon>
        <taxon>Actinopterygii</taxon>
        <taxon>Chondrostei</taxon>
        <taxon>Acipenseriformes</taxon>
        <taxon>Acipenseridae</taxon>
        <taxon>Acipenser</taxon>
    </lineage>
</organism>
<evidence type="ECO:0000256" key="10">
    <source>
        <dbReference type="ARBA" id="ARBA00023006"/>
    </source>
</evidence>
<dbReference type="InterPro" id="IPR029431">
    <property type="entry name" value="TP53INP"/>
</dbReference>
<dbReference type="GO" id="GO:0031410">
    <property type="term" value="C:cytoplasmic vesicle"/>
    <property type="evidence" value="ECO:0007669"/>
    <property type="project" value="UniProtKB-KW"/>
</dbReference>
<keyword evidence="9" id="KW-0132">Cell division</keyword>
<evidence type="ECO:0000256" key="17">
    <source>
        <dbReference type="ARBA" id="ARBA00023272"/>
    </source>
</evidence>
<keyword evidence="15" id="KW-0804">Transcription</keyword>
<dbReference type="InterPro" id="IPR004367">
    <property type="entry name" value="Cyclin_C-dom"/>
</dbReference>
<comment type="subcellular location">
    <subcellularLocation>
        <location evidence="2">Cell projection</location>
        <location evidence="2">Dendrite</location>
    </subcellularLocation>
    <subcellularLocation>
        <location evidence="4">Cytoplasm</location>
        <location evidence="4">Cytosol</location>
    </subcellularLocation>
    <subcellularLocation>
        <location evidence="3">Cytoplasmic vesicle</location>
        <location evidence="3">Autophagosome</location>
    </subcellularLocation>
    <subcellularLocation>
        <location evidence="1">Mitochondrion</location>
    </subcellularLocation>
    <subcellularLocation>
        <location evidence="21">Nucleus</location>
        <location evidence="21">Nuclear body</location>
    </subcellularLocation>
</comment>
<dbReference type="Gene3D" id="1.10.287.370">
    <property type="match status" value="1"/>
</dbReference>
<evidence type="ECO:0000256" key="23">
    <source>
        <dbReference type="ARBA" id="ARBA00053952"/>
    </source>
</evidence>
<evidence type="ECO:0000256" key="1">
    <source>
        <dbReference type="ARBA" id="ARBA00004173"/>
    </source>
</evidence>
<dbReference type="GO" id="GO:0005776">
    <property type="term" value="C:autophagosome"/>
    <property type="evidence" value="ECO:0007669"/>
    <property type="project" value="UniProtKB-SubCell"/>
</dbReference>
<evidence type="ECO:0000259" key="29">
    <source>
        <dbReference type="SMART" id="SM00385"/>
    </source>
</evidence>
<evidence type="ECO:0000256" key="18">
    <source>
        <dbReference type="ARBA" id="ARBA00023273"/>
    </source>
</evidence>
<dbReference type="SMART" id="SM01332">
    <property type="entry name" value="Cyclin_C"/>
    <property type="match status" value="1"/>
</dbReference>
<evidence type="ECO:0000313" key="31">
    <source>
        <dbReference type="EMBL" id="RXN01844.1"/>
    </source>
</evidence>
<feature type="region of interest" description="Disordered" evidence="28">
    <location>
        <begin position="682"/>
        <end position="734"/>
    </location>
</feature>
<dbReference type="CDD" id="cd23159">
    <property type="entry name" value="Prefoldin_URI1"/>
    <property type="match status" value="1"/>
</dbReference>
<dbReference type="Pfam" id="PF02984">
    <property type="entry name" value="Cyclin_C"/>
    <property type="match status" value="1"/>
</dbReference>
<evidence type="ECO:0000256" key="16">
    <source>
        <dbReference type="ARBA" id="ARBA00023242"/>
    </source>
</evidence>
<keyword evidence="19" id="KW-0131">Cell cycle</keyword>
<dbReference type="GO" id="GO:0005829">
    <property type="term" value="C:cytosol"/>
    <property type="evidence" value="ECO:0007669"/>
    <property type="project" value="UniProtKB-SubCell"/>
</dbReference>
<feature type="region of interest" description="Disordered" evidence="28">
    <location>
        <begin position="475"/>
        <end position="502"/>
    </location>
</feature>
<evidence type="ECO:0000256" key="11">
    <source>
        <dbReference type="ARBA" id="ARBA00023015"/>
    </source>
</evidence>
<feature type="compositionally biased region" description="Basic residues" evidence="28">
    <location>
        <begin position="476"/>
        <end position="486"/>
    </location>
</feature>
<evidence type="ECO:0000256" key="5">
    <source>
        <dbReference type="ARBA" id="ARBA00007143"/>
    </source>
</evidence>
<evidence type="ECO:0000256" key="8">
    <source>
        <dbReference type="ARBA" id="ARBA00022553"/>
    </source>
</evidence>
<gene>
    <name evidence="31" type="ORF">EOD39_4600</name>
</gene>